<dbReference type="InterPro" id="IPR030826">
    <property type="entry name" value="Ribosomal_bTHX/bTHXc/bTHXm"/>
</dbReference>
<dbReference type="GO" id="GO:1990904">
    <property type="term" value="C:ribonucleoprotein complex"/>
    <property type="evidence" value="ECO:0007669"/>
    <property type="project" value="UniProtKB-KW"/>
</dbReference>
<comment type="similarity">
    <text evidence="1">Belongs to the bacterial ribosomal protein bTHX family.</text>
</comment>
<evidence type="ECO:0000313" key="4">
    <source>
        <dbReference type="EMBL" id="CAE7630298.1"/>
    </source>
</evidence>
<keyword evidence="2" id="KW-0689">Ribosomal protein</keyword>
<dbReference type="NCBIfam" id="TIGR04560">
    <property type="entry name" value="ribo_THX"/>
    <property type="match status" value="1"/>
</dbReference>
<keyword evidence="5" id="KW-1185">Reference proteome</keyword>
<accession>A0A812VBH2</accession>
<dbReference type="EMBL" id="CAJNIZ010042637">
    <property type="protein sequence ID" value="CAE7630298.1"/>
    <property type="molecule type" value="Genomic_DNA"/>
</dbReference>
<dbReference type="OrthoDB" id="277235at2759"/>
<dbReference type="GO" id="GO:0005840">
    <property type="term" value="C:ribosome"/>
    <property type="evidence" value="ECO:0007669"/>
    <property type="project" value="UniProtKB-KW"/>
</dbReference>
<dbReference type="AlphaFoldDB" id="A0A812VBH2"/>
<comment type="caution">
    <text evidence="4">The sequence shown here is derived from an EMBL/GenBank/DDBJ whole genome shotgun (WGS) entry which is preliminary data.</text>
</comment>
<reference evidence="4" key="1">
    <citation type="submission" date="2021-02" db="EMBL/GenBank/DDBJ databases">
        <authorList>
            <person name="Dougan E. K."/>
            <person name="Rhodes N."/>
            <person name="Thang M."/>
            <person name="Chan C."/>
        </authorList>
    </citation>
    <scope>NUCLEOTIDE SEQUENCE</scope>
</reference>
<name>A0A812VBH2_SYMPI</name>
<evidence type="ECO:0000256" key="1">
    <source>
        <dbReference type="ARBA" id="ARBA00010834"/>
    </source>
</evidence>
<keyword evidence="3" id="KW-0687">Ribonucleoprotein</keyword>
<evidence type="ECO:0000256" key="3">
    <source>
        <dbReference type="ARBA" id="ARBA00023274"/>
    </source>
</evidence>
<gene>
    <name evidence="4" type="primary">tsf</name>
    <name evidence="4" type="ORF">SPIL2461_LOCUS16526</name>
</gene>
<dbReference type="Proteomes" id="UP000649617">
    <property type="component" value="Unassembled WGS sequence"/>
</dbReference>
<evidence type="ECO:0000313" key="5">
    <source>
        <dbReference type="Proteomes" id="UP000649617"/>
    </source>
</evidence>
<sequence length="207" mass="23005">MAARSRNKMALVLGVGFGFTWSLWPCFLSAGLGPASGVGILEHGAPKLGAASATNVPTMPLRTSAATWVAALALAGAACAAPRELHSAMQAKHDKKTFRGKLHAHTFGKYRMRKNKARRIQAIKNGTFNPDTTVQQGQPEPEHCWDYDNLLENPIYYAPDYLKEAMYDYWDDVNGAMREKWKEYMGIKGNQRYFKNWTPPGVESAQP</sequence>
<proteinExistence type="inferred from homology"/>
<protein>
    <submittedName>
        <fullName evidence="4">Tsf protein</fullName>
    </submittedName>
</protein>
<evidence type="ECO:0000256" key="2">
    <source>
        <dbReference type="ARBA" id="ARBA00022980"/>
    </source>
</evidence>
<organism evidence="4 5">
    <name type="scientific">Symbiodinium pilosum</name>
    <name type="common">Dinoflagellate</name>
    <dbReference type="NCBI Taxonomy" id="2952"/>
    <lineage>
        <taxon>Eukaryota</taxon>
        <taxon>Sar</taxon>
        <taxon>Alveolata</taxon>
        <taxon>Dinophyceae</taxon>
        <taxon>Suessiales</taxon>
        <taxon>Symbiodiniaceae</taxon>
        <taxon>Symbiodinium</taxon>
    </lineage>
</organism>